<evidence type="ECO:0000259" key="2">
    <source>
        <dbReference type="SMART" id="SM00484"/>
    </source>
</evidence>
<feature type="region of interest" description="Disordered" evidence="1">
    <location>
        <begin position="782"/>
        <end position="803"/>
    </location>
</feature>
<dbReference type="AlphaFoldDB" id="A0AAD9MLE3"/>
<feature type="domain" description="XPG-I" evidence="2">
    <location>
        <begin position="132"/>
        <end position="202"/>
    </location>
</feature>
<feature type="region of interest" description="Disordered" evidence="1">
    <location>
        <begin position="314"/>
        <end position="394"/>
    </location>
</feature>
<evidence type="ECO:0000313" key="4">
    <source>
        <dbReference type="EMBL" id="KAK2079590.1"/>
    </source>
</evidence>
<comment type="caution">
    <text evidence="4">The sequence shown here is derived from an EMBL/GenBank/DDBJ whole genome shotgun (WGS) entry which is preliminary data.</text>
</comment>
<feature type="compositionally biased region" description="Low complexity" evidence="1">
    <location>
        <begin position="367"/>
        <end position="393"/>
    </location>
</feature>
<feature type="compositionally biased region" description="Low complexity" evidence="1">
    <location>
        <begin position="746"/>
        <end position="757"/>
    </location>
</feature>
<reference evidence="4" key="1">
    <citation type="submission" date="2021-01" db="EMBL/GenBank/DDBJ databases">
        <authorList>
            <person name="Eckstrom K.M.E."/>
        </authorList>
    </citation>
    <scope>NUCLEOTIDE SEQUENCE</scope>
    <source>
        <strain evidence="4">UVCC 0001</strain>
    </source>
</reference>
<evidence type="ECO:0000313" key="5">
    <source>
        <dbReference type="Proteomes" id="UP001255856"/>
    </source>
</evidence>
<feature type="domain" description="XPG N-terminal" evidence="3">
    <location>
        <begin position="1"/>
        <end position="110"/>
    </location>
</feature>
<keyword evidence="5" id="KW-1185">Reference proteome</keyword>
<dbReference type="PANTHER" id="PTHR11081:SF59">
    <property type="entry name" value="FI23547P1"/>
    <property type="match status" value="1"/>
</dbReference>
<dbReference type="SMART" id="SM00485">
    <property type="entry name" value="XPGN"/>
    <property type="match status" value="1"/>
</dbReference>
<name>A0AAD9MLE3_PROWI</name>
<dbReference type="InterPro" id="IPR029060">
    <property type="entry name" value="PIN-like_dom_sf"/>
</dbReference>
<dbReference type="GO" id="GO:0017108">
    <property type="term" value="F:5'-flap endonuclease activity"/>
    <property type="evidence" value="ECO:0007669"/>
    <property type="project" value="TreeGrafter"/>
</dbReference>
<feature type="region of interest" description="Disordered" evidence="1">
    <location>
        <begin position="746"/>
        <end position="769"/>
    </location>
</feature>
<dbReference type="SUPFAM" id="SSF88723">
    <property type="entry name" value="PIN domain-like"/>
    <property type="match status" value="1"/>
</dbReference>
<proteinExistence type="predicted"/>
<organism evidence="4 5">
    <name type="scientific">Prototheca wickerhamii</name>
    <dbReference type="NCBI Taxonomy" id="3111"/>
    <lineage>
        <taxon>Eukaryota</taxon>
        <taxon>Viridiplantae</taxon>
        <taxon>Chlorophyta</taxon>
        <taxon>core chlorophytes</taxon>
        <taxon>Trebouxiophyceae</taxon>
        <taxon>Chlorellales</taxon>
        <taxon>Chlorellaceae</taxon>
        <taxon>Prototheca</taxon>
    </lineage>
</organism>
<evidence type="ECO:0008006" key="6">
    <source>
        <dbReference type="Google" id="ProtNLM"/>
    </source>
</evidence>
<feature type="region of interest" description="Disordered" evidence="1">
    <location>
        <begin position="835"/>
        <end position="856"/>
    </location>
</feature>
<dbReference type="EMBL" id="JASFZW010000002">
    <property type="protein sequence ID" value="KAK2079590.1"/>
    <property type="molecule type" value="Genomic_DNA"/>
</dbReference>
<accession>A0AAD9MLE3</accession>
<dbReference type="SMART" id="SM00484">
    <property type="entry name" value="XPGI"/>
    <property type="match status" value="1"/>
</dbReference>
<dbReference type="InterPro" id="IPR006085">
    <property type="entry name" value="XPG_DNA_repair_N"/>
</dbReference>
<dbReference type="InterPro" id="IPR006086">
    <property type="entry name" value="XPG-I_dom"/>
</dbReference>
<feature type="region of interest" description="Disordered" evidence="1">
    <location>
        <begin position="598"/>
        <end position="627"/>
    </location>
</feature>
<dbReference type="PANTHER" id="PTHR11081">
    <property type="entry name" value="FLAP ENDONUCLEASE FAMILY MEMBER"/>
    <property type="match status" value="1"/>
</dbReference>
<dbReference type="PRINTS" id="PR00853">
    <property type="entry name" value="XPGRADSUPER"/>
</dbReference>
<dbReference type="InterPro" id="IPR006084">
    <property type="entry name" value="XPG/Rad2"/>
</dbReference>
<gene>
    <name evidence="4" type="ORF">QBZ16_001985</name>
</gene>
<sequence length="856" mass="90306">MGIASLWKLLEQEGVLRKLSGSKPGDHASLLGEVDGKAIAVDLAAWIMQADQQMALSPHFSRTERCMKVAMERSIQWLRHGCLPVIVVEGAPPAEKLATIQARFSSRNGHEGGGRGSAQFVALGRAVGLLLSHLGLPVFYAPGEAEAVCVALERAGVVDACASFDSDTLVYGAQHVYHTLKLHTTKASDCEALSCNMRDLRLAMGLERGGQVAVSVIAMLSGSDYDLSGTLGVGSTSSLRLIRFLLGPEAKDDSGLMDALEAAVARAPDPALAELTKCTGCKRCGHEGHRKGRIAHHTARNPCACCEAEGDETQSLAGGDKVDRAEGASESGTAADDRGAPGSPACRDTGSERSGSPSPSQPPPATQAPSQTTQAAASQAAPARPRRAGTGPTCRARSFTRCECAFHRSEDARRAEAVLARIRADPAPLEAARAALAVFRRQAVSADAYVAGRLRELGAEAGRRLRWLHRPSALRALAELDRRRVRLTWELADVRAKLTPLLLEWDLGALARQEPVEFRPVEVLKVHGSLGRAAGSGGVAGELATNAAASFVQGAVAKKAILAGQTPLVDAAGRWRYLVRWARVPGAALEPYPEAIPVPARAPAGAKDEDEDEEQGAPSQGPAAETVSMEELDARWLAKAGAEARSVRISLVRAEAAALERAFAEAKARGKGSGRAAAKSEASPASKGLLARLLVQQRARALLKTGGRGSSTPPARGLFSSDALVRPGRQGAAAGDREAVEKRCSALPTSSTPTTLSNAVPKSRPSPARLKQQTLLSIVSPTKRPAREGDACDRHASPPKVPARQLRLADQDLIQISPDSPRLLRREYVTCASPCFDRTPVREPAEAGSPIDLTQT</sequence>
<evidence type="ECO:0000259" key="3">
    <source>
        <dbReference type="SMART" id="SM00485"/>
    </source>
</evidence>
<dbReference type="Pfam" id="PF00752">
    <property type="entry name" value="XPG_N"/>
    <property type="match status" value="1"/>
</dbReference>
<dbReference type="Gene3D" id="3.40.50.1010">
    <property type="entry name" value="5'-nuclease"/>
    <property type="match status" value="1"/>
</dbReference>
<dbReference type="Pfam" id="PF00867">
    <property type="entry name" value="XPG_I"/>
    <property type="match status" value="1"/>
</dbReference>
<dbReference type="Proteomes" id="UP001255856">
    <property type="component" value="Unassembled WGS sequence"/>
</dbReference>
<protein>
    <recommendedName>
        <fullName evidence="6">XPG-I domain-containing protein</fullName>
    </recommendedName>
</protein>
<evidence type="ECO:0000256" key="1">
    <source>
        <dbReference type="SAM" id="MobiDB-lite"/>
    </source>
</evidence>
<feature type="compositionally biased region" description="Basic and acidic residues" evidence="1">
    <location>
        <begin position="785"/>
        <end position="796"/>
    </location>
</feature>